<dbReference type="STRING" id="1817764.A2637_07050"/>
<evidence type="ECO:0000313" key="4">
    <source>
        <dbReference type="EMBL" id="OGI46848.1"/>
    </source>
</evidence>
<reference evidence="4 5" key="1">
    <citation type="journal article" date="2016" name="Nat. Commun.">
        <title>Thousands of microbial genomes shed light on interconnected biogeochemical processes in an aquifer system.</title>
        <authorList>
            <person name="Anantharaman K."/>
            <person name="Brown C.T."/>
            <person name="Hug L.A."/>
            <person name="Sharon I."/>
            <person name="Castelle C.J."/>
            <person name="Probst A.J."/>
            <person name="Thomas B.C."/>
            <person name="Singh A."/>
            <person name="Wilkins M.J."/>
            <person name="Karaoz U."/>
            <person name="Brodie E.L."/>
            <person name="Williams K.H."/>
            <person name="Hubbard S.S."/>
            <person name="Banfield J.F."/>
        </authorList>
    </citation>
    <scope>NUCLEOTIDE SEQUENCE [LARGE SCALE GENOMIC DNA]</scope>
</reference>
<accession>A0A1F6TNZ6</accession>
<dbReference type="InterPro" id="IPR036249">
    <property type="entry name" value="Thioredoxin-like_sf"/>
</dbReference>
<dbReference type="PROSITE" id="PS51352">
    <property type="entry name" value="THIOREDOXIN_2"/>
    <property type="match status" value="1"/>
</dbReference>
<evidence type="ECO:0000259" key="3">
    <source>
        <dbReference type="PROSITE" id="PS51352"/>
    </source>
</evidence>
<dbReference type="PROSITE" id="PS00194">
    <property type="entry name" value="THIOREDOXIN_1"/>
    <property type="match status" value="1"/>
</dbReference>
<organism evidence="4 5">
    <name type="scientific">Candidatus Muproteobacteria bacterium RIFCSPHIGHO2_01_FULL_65_16</name>
    <dbReference type="NCBI Taxonomy" id="1817764"/>
    <lineage>
        <taxon>Bacteria</taxon>
        <taxon>Pseudomonadati</taxon>
        <taxon>Pseudomonadota</taxon>
        <taxon>Candidatus Muproteobacteria</taxon>
    </lineage>
</organism>
<keyword evidence="1" id="KW-0676">Redox-active center</keyword>
<comment type="caution">
    <text evidence="4">The sequence shown here is derived from an EMBL/GenBank/DDBJ whole genome shotgun (WGS) entry which is preliminary data.</text>
</comment>
<dbReference type="EMBL" id="MFSY01000037">
    <property type="protein sequence ID" value="OGI46848.1"/>
    <property type="molecule type" value="Genomic_DNA"/>
</dbReference>
<evidence type="ECO:0000313" key="5">
    <source>
        <dbReference type="Proteomes" id="UP000179360"/>
    </source>
</evidence>
<dbReference type="Gene3D" id="3.40.30.10">
    <property type="entry name" value="Glutaredoxin"/>
    <property type="match status" value="1"/>
</dbReference>
<keyword evidence="2" id="KW-0732">Signal</keyword>
<evidence type="ECO:0000256" key="1">
    <source>
        <dbReference type="ARBA" id="ARBA00023284"/>
    </source>
</evidence>
<dbReference type="InterPro" id="IPR013766">
    <property type="entry name" value="Thioredoxin_domain"/>
</dbReference>
<protein>
    <recommendedName>
        <fullName evidence="3">Thioredoxin domain-containing protein</fullName>
    </recommendedName>
</protein>
<dbReference type="SUPFAM" id="SSF52833">
    <property type="entry name" value="Thioredoxin-like"/>
    <property type="match status" value="1"/>
</dbReference>
<evidence type="ECO:0000256" key="2">
    <source>
        <dbReference type="SAM" id="SignalP"/>
    </source>
</evidence>
<name>A0A1F6TNZ6_9PROT</name>
<dbReference type="Proteomes" id="UP000179360">
    <property type="component" value="Unassembled WGS sequence"/>
</dbReference>
<proteinExistence type="predicted"/>
<gene>
    <name evidence="4" type="ORF">A2637_07050</name>
</gene>
<dbReference type="AlphaFoldDB" id="A0A1F6TNZ6"/>
<dbReference type="InterPro" id="IPR017937">
    <property type="entry name" value="Thioredoxin_CS"/>
</dbReference>
<feature type="chain" id="PRO_5009225591" description="Thioredoxin domain-containing protein" evidence="2">
    <location>
        <begin position="20"/>
        <end position="162"/>
    </location>
</feature>
<feature type="signal peptide" evidence="2">
    <location>
        <begin position="1"/>
        <end position="19"/>
    </location>
</feature>
<feature type="domain" description="Thioredoxin" evidence="3">
    <location>
        <begin position="1"/>
        <end position="157"/>
    </location>
</feature>
<sequence>MLLTVATSLVLLAPAASGAQELKPFAPGSLKEIQAARAGRPFVLAFWSLTCTYCHEEFALFSALRKKYPALDIVLVATDTPAESEALSDTLRHYGLEGIESWVFADEFAERLRYDVDPKWGGELPRTYFYASDHGRRAQSGRLDRERLEAWIKQQFVTTPPH</sequence>
<dbReference type="GO" id="GO:0015036">
    <property type="term" value="F:disulfide oxidoreductase activity"/>
    <property type="evidence" value="ECO:0007669"/>
    <property type="project" value="UniProtKB-ARBA"/>
</dbReference>